<accession>A0A3M7S7R2</accession>
<evidence type="ECO:0000313" key="3">
    <source>
        <dbReference type="Proteomes" id="UP000276133"/>
    </source>
</evidence>
<feature type="chain" id="PRO_5018177909" evidence="1">
    <location>
        <begin position="20"/>
        <end position="118"/>
    </location>
</feature>
<sequence length="118" mass="13861">MVLYGVTMLSLYIVLEVDAASINPSLRNLHIILSEFELMKLHIIFLNIKLAISKRDENRCFWQTFFNRQLRKNILTPKNHVCISIFHLNPTICWHLNHLVRVLSIHKHQPNIALPLNV</sequence>
<dbReference type="AlphaFoldDB" id="A0A3M7S7R2"/>
<evidence type="ECO:0000313" key="2">
    <source>
        <dbReference type="EMBL" id="RNA31802.1"/>
    </source>
</evidence>
<name>A0A3M7S7R2_BRAPC</name>
<comment type="caution">
    <text evidence="2">The sequence shown here is derived from an EMBL/GenBank/DDBJ whole genome shotgun (WGS) entry which is preliminary data.</text>
</comment>
<organism evidence="2 3">
    <name type="scientific">Brachionus plicatilis</name>
    <name type="common">Marine rotifer</name>
    <name type="synonym">Brachionus muelleri</name>
    <dbReference type="NCBI Taxonomy" id="10195"/>
    <lineage>
        <taxon>Eukaryota</taxon>
        <taxon>Metazoa</taxon>
        <taxon>Spiralia</taxon>
        <taxon>Gnathifera</taxon>
        <taxon>Rotifera</taxon>
        <taxon>Eurotatoria</taxon>
        <taxon>Monogononta</taxon>
        <taxon>Pseudotrocha</taxon>
        <taxon>Ploima</taxon>
        <taxon>Brachionidae</taxon>
        <taxon>Brachionus</taxon>
    </lineage>
</organism>
<evidence type="ECO:0000256" key="1">
    <source>
        <dbReference type="SAM" id="SignalP"/>
    </source>
</evidence>
<protein>
    <submittedName>
        <fullName evidence="2">Uncharacterized protein</fullName>
    </submittedName>
</protein>
<keyword evidence="1" id="KW-0732">Signal</keyword>
<proteinExistence type="predicted"/>
<reference evidence="2 3" key="1">
    <citation type="journal article" date="2018" name="Sci. Rep.">
        <title>Genomic signatures of local adaptation to the degree of environmental predictability in rotifers.</title>
        <authorList>
            <person name="Franch-Gras L."/>
            <person name="Hahn C."/>
            <person name="Garcia-Roger E.M."/>
            <person name="Carmona M.J."/>
            <person name="Serra M."/>
            <person name="Gomez A."/>
        </authorList>
    </citation>
    <scope>NUCLEOTIDE SEQUENCE [LARGE SCALE GENOMIC DNA]</scope>
    <source>
        <strain evidence="2">HYR1</strain>
    </source>
</reference>
<dbReference type="Proteomes" id="UP000276133">
    <property type="component" value="Unassembled WGS sequence"/>
</dbReference>
<keyword evidence="3" id="KW-1185">Reference proteome</keyword>
<feature type="signal peptide" evidence="1">
    <location>
        <begin position="1"/>
        <end position="19"/>
    </location>
</feature>
<dbReference type="EMBL" id="REGN01001894">
    <property type="protein sequence ID" value="RNA31802.1"/>
    <property type="molecule type" value="Genomic_DNA"/>
</dbReference>
<gene>
    <name evidence="2" type="ORF">BpHYR1_049188</name>
</gene>